<dbReference type="Gene3D" id="3.40.50.300">
    <property type="entry name" value="P-loop containing nucleotide triphosphate hydrolases"/>
    <property type="match status" value="1"/>
</dbReference>
<evidence type="ECO:0000313" key="4">
    <source>
        <dbReference type="Proteomes" id="UP000245207"/>
    </source>
</evidence>
<dbReference type="GO" id="GO:0016020">
    <property type="term" value="C:membrane"/>
    <property type="evidence" value="ECO:0007669"/>
    <property type="project" value="TreeGrafter"/>
</dbReference>
<dbReference type="InterPro" id="IPR012340">
    <property type="entry name" value="NA-bd_OB-fold"/>
</dbReference>
<dbReference type="EMBL" id="PKPP01001725">
    <property type="protein sequence ID" value="PWA80414.1"/>
    <property type="molecule type" value="Genomic_DNA"/>
</dbReference>
<evidence type="ECO:0000256" key="1">
    <source>
        <dbReference type="ARBA" id="ARBA00022741"/>
    </source>
</evidence>
<proteinExistence type="predicted"/>
<evidence type="ECO:0000256" key="2">
    <source>
        <dbReference type="ARBA" id="ARBA00022840"/>
    </source>
</evidence>
<gene>
    <name evidence="3" type="ORF">CTI12_AA196490</name>
</gene>
<sequence>MTYVGFIIPKGLKLQPLHLLGTYSEATLVGITACYTIGGCTSMSLAANQSVPDVVLVASDAIVIDDTTARVNAYDFQQKCTQRVRFTTEAIILGIDEKKIWYYNKCRTCGKRLVDGCPHWQCEESNDESVPNYSSRLNITCLMWSRMVGKVVQMSGTRMPRSNGAIPLFSFSTIADATASFSPDYKIGEGGFGPVYKASTVCFHLDPFNEHSDYDIWEALKRSYLKSVIARNPMGLYAEVSKGGGNFSFGQRQLLNLARALIMFWIRFNTF</sequence>
<dbReference type="PANTHER" id="PTHR24223:SF375">
    <property type="entry name" value="ABC TRANSPORTER C FAMILY MEMBER 11-RELATED"/>
    <property type="match status" value="1"/>
</dbReference>
<dbReference type="InterPro" id="IPR050173">
    <property type="entry name" value="ABC_transporter_C-like"/>
</dbReference>
<keyword evidence="4" id="KW-1185">Reference proteome</keyword>
<evidence type="ECO:0000313" key="3">
    <source>
        <dbReference type="EMBL" id="PWA80414.1"/>
    </source>
</evidence>
<organism evidence="3 4">
    <name type="scientific">Artemisia annua</name>
    <name type="common">Sweet wormwood</name>
    <dbReference type="NCBI Taxonomy" id="35608"/>
    <lineage>
        <taxon>Eukaryota</taxon>
        <taxon>Viridiplantae</taxon>
        <taxon>Streptophyta</taxon>
        <taxon>Embryophyta</taxon>
        <taxon>Tracheophyta</taxon>
        <taxon>Spermatophyta</taxon>
        <taxon>Magnoliopsida</taxon>
        <taxon>eudicotyledons</taxon>
        <taxon>Gunneridae</taxon>
        <taxon>Pentapetalae</taxon>
        <taxon>asterids</taxon>
        <taxon>campanulids</taxon>
        <taxon>Asterales</taxon>
        <taxon>Asteraceae</taxon>
        <taxon>Asteroideae</taxon>
        <taxon>Anthemideae</taxon>
        <taxon>Artemisiinae</taxon>
        <taxon>Artemisia</taxon>
    </lineage>
</organism>
<dbReference type="STRING" id="35608.A0A2U1P3R6"/>
<dbReference type="AlphaFoldDB" id="A0A2U1P3R6"/>
<dbReference type="PANTHER" id="PTHR24223">
    <property type="entry name" value="ATP-BINDING CASSETTE SUB-FAMILY C"/>
    <property type="match status" value="1"/>
</dbReference>
<dbReference type="InterPro" id="IPR027417">
    <property type="entry name" value="P-loop_NTPase"/>
</dbReference>
<keyword evidence="2" id="KW-0067">ATP-binding</keyword>
<dbReference type="GO" id="GO:0005524">
    <property type="term" value="F:ATP binding"/>
    <property type="evidence" value="ECO:0007669"/>
    <property type="project" value="UniProtKB-KW"/>
</dbReference>
<dbReference type="SUPFAM" id="SSF52540">
    <property type="entry name" value="P-loop containing nucleoside triphosphate hydrolases"/>
    <property type="match status" value="1"/>
</dbReference>
<name>A0A2U1P3R6_ARTAN</name>
<keyword evidence="1" id="KW-0547">Nucleotide-binding</keyword>
<dbReference type="GO" id="GO:0042626">
    <property type="term" value="F:ATPase-coupled transmembrane transporter activity"/>
    <property type="evidence" value="ECO:0007669"/>
    <property type="project" value="TreeGrafter"/>
</dbReference>
<comment type="caution">
    <text evidence="3">The sequence shown here is derived from an EMBL/GenBank/DDBJ whole genome shotgun (WGS) entry which is preliminary data.</text>
</comment>
<dbReference type="Gene3D" id="2.40.50.140">
    <property type="entry name" value="Nucleic acid-binding proteins"/>
    <property type="match status" value="1"/>
</dbReference>
<reference evidence="3 4" key="1">
    <citation type="journal article" date="2018" name="Mol. Plant">
        <title>The genome of Artemisia annua provides insight into the evolution of Asteraceae family and artemisinin biosynthesis.</title>
        <authorList>
            <person name="Shen Q."/>
            <person name="Zhang L."/>
            <person name="Liao Z."/>
            <person name="Wang S."/>
            <person name="Yan T."/>
            <person name="Shi P."/>
            <person name="Liu M."/>
            <person name="Fu X."/>
            <person name="Pan Q."/>
            <person name="Wang Y."/>
            <person name="Lv Z."/>
            <person name="Lu X."/>
            <person name="Zhang F."/>
            <person name="Jiang W."/>
            <person name="Ma Y."/>
            <person name="Chen M."/>
            <person name="Hao X."/>
            <person name="Li L."/>
            <person name="Tang Y."/>
            <person name="Lv G."/>
            <person name="Zhou Y."/>
            <person name="Sun X."/>
            <person name="Brodelius P.E."/>
            <person name="Rose J.K.C."/>
            <person name="Tang K."/>
        </authorList>
    </citation>
    <scope>NUCLEOTIDE SEQUENCE [LARGE SCALE GENOMIC DNA]</scope>
    <source>
        <strain evidence="4">cv. Huhao1</strain>
        <tissue evidence="3">Leaf</tissue>
    </source>
</reference>
<accession>A0A2U1P3R6</accession>
<protein>
    <submittedName>
        <fullName evidence="3">ABC transporter C family member 2</fullName>
    </submittedName>
</protein>
<dbReference type="Proteomes" id="UP000245207">
    <property type="component" value="Unassembled WGS sequence"/>
</dbReference>
<dbReference type="OrthoDB" id="6500128at2759"/>